<dbReference type="InterPro" id="IPR027417">
    <property type="entry name" value="P-loop_NTPase"/>
</dbReference>
<dbReference type="GeneID" id="108672194"/>
<evidence type="ECO:0000256" key="7">
    <source>
        <dbReference type="PROSITE-ProRule" id="PRU00283"/>
    </source>
</evidence>
<evidence type="ECO:0000256" key="6">
    <source>
        <dbReference type="ARBA" id="ARBA00023212"/>
    </source>
</evidence>
<accession>A0A8B7NQD6</accession>
<keyword evidence="9" id="KW-1185">Reference proteome</keyword>
<dbReference type="SMART" id="SM00129">
    <property type="entry name" value="KISc"/>
    <property type="match status" value="1"/>
</dbReference>
<gene>
    <name evidence="10" type="primary">LOC108672194</name>
</gene>
<evidence type="ECO:0000313" key="10">
    <source>
        <dbReference type="RefSeq" id="XP_018015316.1"/>
    </source>
</evidence>
<keyword evidence="6" id="KW-0206">Cytoskeleton</keyword>
<comment type="similarity">
    <text evidence="7">Belongs to the TRAFAC class myosin-kinesin ATPase superfamily. Kinesin family.</text>
</comment>
<dbReference type="SUPFAM" id="SSF52540">
    <property type="entry name" value="P-loop containing nucleoside triphosphate hydrolases"/>
    <property type="match status" value="1"/>
</dbReference>
<proteinExistence type="inferred from homology"/>
<dbReference type="GO" id="GO:0000278">
    <property type="term" value="P:mitotic cell cycle"/>
    <property type="evidence" value="ECO:0007669"/>
    <property type="project" value="TreeGrafter"/>
</dbReference>
<keyword evidence="3" id="KW-0067">ATP-binding</keyword>
<dbReference type="Proteomes" id="UP000694843">
    <property type="component" value="Unplaced"/>
</dbReference>
<dbReference type="InterPro" id="IPR001752">
    <property type="entry name" value="Kinesin_motor_dom"/>
</dbReference>
<dbReference type="AlphaFoldDB" id="A0A8B7NQD6"/>
<keyword evidence="6" id="KW-0963">Cytoplasm</keyword>
<evidence type="ECO:0000256" key="1">
    <source>
        <dbReference type="ARBA" id="ARBA00004245"/>
    </source>
</evidence>
<sequence>MSDNIKVVVRVRPPLAREEGETLHWKVTGEDSNSLMQVTAHDKNAATFSFDKVFDQTADNEKIFTEVMQPIVEGALNGINGTVFAYGQTSSDLLVGRSNIPGNKGLVVREDTSGNIHVPDLREECVNNQDKLLSMMHRGDRNRQVGCTNMNDRSSRSHTIFRIIVESQTAIDGDNSLEAGLSEDDVAVTVSHLNL</sequence>
<dbReference type="GO" id="GO:0008017">
    <property type="term" value="F:microtubule binding"/>
    <property type="evidence" value="ECO:0007669"/>
    <property type="project" value="InterPro"/>
</dbReference>
<dbReference type="GO" id="GO:0005874">
    <property type="term" value="C:microtubule"/>
    <property type="evidence" value="ECO:0007669"/>
    <property type="project" value="TreeGrafter"/>
</dbReference>
<dbReference type="RefSeq" id="XP_018015316.1">
    <property type="nucleotide sequence ID" value="XM_018159827.2"/>
</dbReference>
<keyword evidence="4" id="KW-0175">Coiled coil</keyword>
<dbReference type="InterPro" id="IPR036961">
    <property type="entry name" value="Kinesin_motor_dom_sf"/>
</dbReference>
<dbReference type="OrthoDB" id="3176171at2759"/>
<dbReference type="PANTHER" id="PTHR47968">
    <property type="entry name" value="CENTROMERE PROTEIN E"/>
    <property type="match status" value="1"/>
</dbReference>
<keyword evidence="2" id="KW-0547">Nucleotide-binding</keyword>
<dbReference type="PANTHER" id="PTHR47968:SF75">
    <property type="entry name" value="CENTROMERE-ASSOCIATED PROTEIN E"/>
    <property type="match status" value="1"/>
</dbReference>
<dbReference type="Gene3D" id="3.40.850.10">
    <property type="entry name" value="Kinesin motor domain"/>
    <property type="match status" value="2"/>
</dbReference>
<evidence type="ECO:0000259" key="8">
    <source>
        <dbReference type="PROSITE" id="PS50067"/>
    </source>
</evidence>
<evidence type="ECO:0000313" key="9">
    <source>
        <dbReference type="Proteomes" id="UP000694843"/>
    </source>
</evidence>
<dbReference type="GO" id="GO:0003777">
    <property type="term" value="F:microtubule motor activity"/>
    <property type="evidence" value="ECO:0007669"/>
    <property type="project" value="InterPro"/>
</dbReference>
<name>A0A8B7NQD6_HYAAZ</name>
<dbReference type="GO" id="GO:0007018">
    <property type="term" value="P:microtubule-based movement"/>
    <property type="evidence" value="ECO:0007669"/>
    <property type="project" value="InterPro"/>
</dbReference>
<reference evidence="10" key="1">
    <citation type="submission" date="2025-08" db="UniProtKB">
        <authorList>
            <consortium name="RefSeq"/>
        </authorList>
    </citation>
    <scope>IDENTIFICATION</scope>
    <source>
        <tissue evidence="10">Whole organism</tissue>
    </source>
</reference>
<dbReference type="KEGG" id="hazt:108672194"/>
<evidence type="ECO:0000256" key="4">
    <source>
        <dbReference type="ARBA" id="ARBA00023054"/>
    </source>
</evidence>
<comment type="subcellular location">
    <subcellularLocation>
        <location evidence="1">Cytoplasm</location>
        <location evidence="1">Cytoskeleton</location>
    </subcellularLocation>
</comment>
<feature type="non-terminal residue" evidence="10">
    <location>
        <position position="195"/>
    </location>
</feature>
<protein>
    <submittedName>
        <fullName evidence="10">Centromere-associated protein E-like</fullName>
    </submittedName>
</protein>
<feature type="domain" description="Kinesin motor" evidence="8">
    <location>
        <begin position="1"/>
        <end position="195"/>
    </location>
</feature>
<comment type="caution">
    <text evidence="7">Lacks conserved residue(s) required for the propagation of feature annotation.</text>
</comment>
<organism evidence="9 10">
    <name type="scientific">Hyalella azteca</name>
    <name type="common">Amphipod</name>
    <dbReference type="NCBI Taxonomy" id="294128"/>
    <lineage>
        <taxon>Eukaryota</taxon>
        <taxon>Metazoa</taxon>
        <taxon>Ecdysozoa</taxon>
        <taxon>Arthropoda</taxon>
        <taxon>Crustacea</taxon>
        <taxon>Multicrustacea</taxon>
        <taxon>Malacostraca</taxon>
        <taxon>Eumalacostraca</taxon>
        <taxon>Peracarida</taxon>
        <taxon>Amphipoda</taxon>
        <taxon>Senticaudata</taxon>
        <taxon>Talitrida</taxon>
        <taxon>Talitroidea</taxon>
        <taxon>Hyalellidae</taxon>
        <taxon>Hyalella</taxon>
    </lineage>
</organism>
<evidence type="ECO:0000256" key="3">
    <source>
        <dbReference type="ARBA" id="ARBA00022840"/>
    </source>
</evidence>
<evidence type="ECO:0000256" key="2">
    <source>
        <dbReference type="ARBA" id="ARBA00022741"/>
    </source>
</evidence>
<evidence type="ECO:0000256" key="5">
    <source>
        <dbReference type="ARBA" id="ARBA00023175"/>
    </source>
</evidence>
<keyword evidence="5" id="KW-0505">Motor protein</keyword>
<dbReference type="GO" id="GO:0005524">
    <property type="term" value="F:ATP binding"/>
    <property type="evidence" value="ECO:0007669"/>
    <property type="project" value="UniProtKB-KW"/>
</dbReference>
<dbReference type="Pfam" id="PF00225">
    <property type="entry name" value="Kinesin"/>
    <property type="match status" value="2"/>
</dbReference>
<dbReference type="InterPro" id="IPR027640">
    <property type="entry name" value="Kinesin-like_fam"/>
</dbReference>
<dbReference type="PROSITE" id="PS50067">
    <property type="entry name" value="KINESIN_MOTOR_2"/>
    <property type="match status" value="1"/>
</dbReference>